<dbReference type="RefSeq" id="WP_263542170.1">
    <property type="nucleotide sequence ID" value="NZ_JAOVZO020000018.1"/>
</dbReference>
<name>A0A9X3YLH0_9GAMM</name>
<keyword evidence="3" id="KW-1185">Reference proteome</keyword>
<dbReference type="AlphaFoldDB" id="A0A9X3YLH0"/>
<dbReference type="Pfam" id="PF12395">
    <property type="entry name" value="DUF3658"/>
    <property type="match status" value="1"/>
</dbReference>
<dbReference type="Proteomes" id="UP001139971">
    <property type="component" value="Unassembled WGS sequence"/>
</dbReference>
<protein>
    <submittedName>
        <fullName evidence="2">DUF3658 domain-containing protein</fullName>
    </submittedName>
</protein>
<evidence type="ECO:0000259" key="1">
    <source>
        <dbReference type="Pfam" id="PF12395"/>
    </source>
</evidence>
<evidence type="ECO:0000313" key="2">
    <source>
        <dbReference type="EMBL" id="MDC8014616.1"/>
    </source>
</evidence>
<evidence type="ECO:0000313" key="3">
    <source>
        <dbReference type="Proteomes" id="UP001139971"/>
    </source>
</evidence>
<reference evidence="2" key="1">
    <citation type="submission" date="2023-02" db="EMBL/GenBank/DDBJ databases">
        <title>Tahibacter soli sp. nov. isolated from soil.</title>
        <authorList>
            <person name="Baek J.H."/>
            <person name="Lee J.K."/>
            <person name="Choi D.G."/>
            <person name="Jeon C.O."/>
        </authorList>
    </citation>
    <scope>NUCLEOTIDE SEQUENCE</scope>
    <source>
        <strain evidence="2">BL</strain>
    </source>
</reference>
<organism evidence="2 3">
    <name type="scientific">Tahibacter soli</name>
    <dbReference type="NCBI Taxonomy" id="2983605"/>
    <lineage>
        <taxon>Bacteria</taxon>
        <taxon>Pseudomonadati</taxon>
        <taxon>Pseudomonadota</taxon>
        <taxon>Gammaproteobacteria</taxon>
        <taxon>Lysobacterales</taxon>
        <taxon>Rhodanobacteraceae</taxon>
        <taxon>Tahibacter</taxon>
    </lineage>
</organism>
<feature type="domain" description="DUF3658" evidence="1">
    <location>
        <begin position="49"/>
        <end position="120"/>
    </location>
</feature>
<sequence length="130" mass="14324">MVRAAQIDVAGCGVAGGDWGAARVGGVTQEGDFEPPDPPLDAQQRAIADALTDEQLAQIDRTLLDIVDVRWRRVAYVVATAMNAFENRQPPLPDVFYAERVRAIAQTGAVELEGFVDRMRWCEVRLSARR</sequence>
<dbReference type="InterPro" id="IPR022123">
    <property type="entry name" value="DUF3658"/>
</dbReference>
<comment type="caution">
    <text evidence="2">The sequence shown here is derived from an EMBL/GenBank/DDBJ whole genome shotgun (WGS) entry which is preliminary data.</text>
</comment>
<gene>
    <name evidence="2" type="ORF">OD750_018880</name>
</gene>
<accession>A0A9X3YLH0</accession>
<dbReference type="EMBL" id="JAOVZO020000018">
    <property type="protein sequence ID" value="MDC8014616.1"/>
    <property type="molecule type" value="Genomic_DNA"/>
</dbReference>
<proteinExistence type="predicted"/>